<dbReference type="Proteomes" id="UP000664417">
    <property type="component" value="Unassembled WGS sequence"/>
</dbReference>
<feature type="region of interest" description="Disordered" evidence="1">
    <location>
        <begin position="48"/>
        <end position="79"/>
    </location>
</feature>
<organism evidence="2 3">
    <name type="scientific">Acanthopleuribacter pedis</name>
    <dbReference type="NCBI Taxonomy" id="442870"/>
    <lineage>
        <taxon>Bacteria</taxon>
        <taxon>Pseudomonadati</taxon>
        <taxon>Acidobacteriota</taxon>
        <taxon>Holophagae</taxon>
        <taxon>Acanthopleuribacterales</taxon>
        <taxon>Acanthopleuribacteraceae</taxon>
        <taxon>Acanthopleuribacter</taxon>
    </lineage>
</organism>
<evidence type="ECO:0000313" key="3">
    <source>
        <dbReference type="Proteomes" id="UP000664417"/>
    </source>
</evidence>
<comment type="caution">
    <text evidence="2">The sequence shown here is derived from an EMBL/GenBank/DDBJ whole genome shotgun (WGS) entry which is preliminary data.</text>
</comment>
<protein>
    <submittedName>
        <fullName evidence="2">Uncharacterized protein</fullName>
    </submittedName>
</protein>
<evidence type="ECO:0000313" key="2">
    <source>
        <dbReference type="EMBL" id="MBO1320101.1"/>
    </source>
</evidence>
<gene>
    <name evidence="2" type="ORF">J3U88_16620</name>
</gene>
<reference evidence="2" key="1">
    <citation type="submission" date="2021-03" db="EMBL/GenBank/DDBJ databases">
        <authorList>
            <person name="Wang G."/>
        </authorList>
    </citation>
    <scope>NUCLEOTIDE SEQUENCE</scope>
    <source>
        <strain evidence="2">KCTC 12899</strain>
    </source>
</reference>
<feature type="compositionally biased region" description="Basic residues" evidence="1">
    <location>
        <begin position="49"/>
        <end position="60"/>
    </location>
</feature>
<accession>A0A8J7Q806</accession>
<feature type="compositionally biased region" description="Low complexity" evidence="1">
    <location>
        <begin position="61"/>
        <end position="79"/>
    </location>
</feature>
<dbReference type="AlphaFoldDB" id="A0A8J7Q806"/>
<keyword evidence="3" id="KW-1185">Reference proteome</keyword>
<dbReference type="RefSeq" id="WP_207860053.1">
    <property type="nucleotide sequence ID" value="NZ_JAFREP010000015.1"/>
</dbReference>
<proteinExistence type="predicted"/>
<dbReference type="EMBL" id="JAFREP010000015">
    <property type="protein sequence ID" value="MBO1320101.1"/>
    <property type="molecule type" value="Genomic_DNA"/>
</dbReference>
<name>A0A8J7Q806_9BACT</name>
<sequence>MFKKLSVGSELESYCGRCKMVLNHRVVAMVDDQPRRVRCLTCNSEHNHRVAKAKTKKTTTRKSSGSSSSTRSSSSSAAKSSAAARWSALVSTWNDETAKPYNMYETFKVEDRITHVSFGKGVVTEIPGPDKIITLFESGEKMLMQGKTRL</sequence>
<evidence type="ECO:0000256" key="1">
    <source>
        <dbReference type="SAM" id="MobiDB-lite"/>
    </source>
</evidence>